<dbReference type="OrthoDB" id="112391at2759"/>
<feature type="compositionally biased region" description="Polar residues" evidence="1">
    <location>
        <begin position="303"/>
        <end position="313"/>
    </location>
</feature>
<name>A0A9W6XPK0_9STRA</name>
<evidence type="ECO:0000313" key="2">
    <source>
        <dbReference type="EMBL" id="GMF42644.1"/>
    </source>
</evidence>
<feature type="region of interest" description="Disordered" evidence="1">
    <location>
        <begin position="592"/>
        <end position="615"/>
    </location>
</feature>
<dbReference type="CDD" id="cd00065">
    <property type="entry name" value="FYVE_like_SF"/>
    <property type="match status" value="1"/>
</dbReference>
<dbReference type="InterPro" id="IPR011011">
    <property type="entry name" value="Znf_FYVE_PHD"/>
</dbReference>
<evidence type="ECO:0000313" key="3">
    <source>
        <dbReference type="Proteomes" id="UP001165121"/>
    </source>
</evidence>
<feature type="compositionally biased region" description="Low complexity" evidence="1">
    <location>
        <begin position="314"/>
        <end position="329"/>
    </location>
</feature>
<reference evidence="2" key="1">
    <citation type="submission" date="2023-04" db="EMBL/GenBank/DDBJ databases">
        <title>Phytophthora fragariaefolia NBRC 109709.</title>
        <authorList>
            <person name="Ichikawa N."/>
            <person name="Sato H."/>
            <person name="Tonouchi N."/>
        </authorList>
    </citation>
    <scope>NUCLEOTIDE SEQUENCE</scope>
    <source>
        <strain evidence="2">NBRC 109709</strain>
    </source>
</reference>
<dbReference type="PANTHER" id="PTHR13510">
    <property type="entry name" value="FYVE-FINGER-CONTAINING RAB5 EFFECTOR PROTEIN RABENOSYN-5-RELATED"/>
    <property type="match status" value="1"/>
</dbReference>
<dbReference type="Proteomes" id="UP001165121">
    <property type="component" value="Unassembled WGS sequence"/>
</dbReference>
<dbReference type="InterPro" id="IPR052727">
    <property type="entry name" value="Rab4/Rab5_effector"/>
</dbReference>
<dbReference type="EMBL" id="BSXT01001460">
    <property type="protein sequence ID" value="GMF42644.1"/>
    <property type="molecule type" value="Genomic_DNA"/>
</dbReference>
<organism evidence="2 3">
    <name type="scientific">Phytophthora fragariaefolia</name>
    <dbReference type="NCBI Taxonomy" id="1490495"/>
    <lineage>
        <taxon>Eukaryota</taxon>
        <taxon>Sar</taxon>
        <taxon>Stramenopiles</taxon>
        <taxon>Oomycota</taxon>
        <taxon>Peronosporomycetes</taxon>
        <taxon>Peronosporales</taxon>
        <taxon>Peronosporaceae</taxon>
        <taxon>Phytophthora</taxon>
    </lineage>
</organism>
<comment type="caution">
    <text evidence="2">The sequence shown here is derived from an EMBL/GenBank/DDBJ whole genome shotgun (WGS) entry which is preliminary data.</text>
</comment>
<protein>
    <submittedName>
        <fullName evidence="2">Unnamed protein product</fullName>
    </submittedName>
</protein>
<feature type="region of interest" description="Disordered" evidence="1">
    <location>
        <begin position="75"/>
        <end position="96"/>
    </location>
</feature>
<dbReference type="AlphaFoldDB" id="A0A9W6XPK0"/>
<feature type="compositionally biased region" description="Polar residues" evidence="1">
    <location>
        <begin position="87"/>
        <end position="96"/>
    </location>
</feature>
<dbReference type="InterPro" id="IPR023393">
    <property type="entry name" value="START-like_dom_sf"/>
</dbReference>
<feature type="region of interest" description="Disordered" evidence="1">
    <location>
        <begin position="444"/>
        <end position="469"/>
    </location>
</feature>
<gene>
    <name evidence="2" type="ORF">Pfra01_001406100</name>
</gene>
<evidence type="ECO:0000256" key="1">
    <source>
        <dbReference type="SAM" id="MobiDB-lite"/>
    </source>
</evidence>
<keyword evidence="3" id="KW-1185">Reference proteome</keyword>
<dbReference type="PANTHER" id="PTHR13510:SF44">
    <property type="entry name" value="RABENOSYN-5"/>
    <property type="match status" value="1"/>
</dbReference>
<feature type="region of interest" description="Disordered" evidence="1">
    <location>
        <begin position="299"/>
        <end position="336"/>
    </location>
</feature>
<feature type="region of interest" description="Disordered" evidence="1">
    <location>
        <begin position="510"/>
        <end position="554"/>
    </location>
</feature>
<feature type="compositionally biased region" description="Low complexity" evidence="1">
    <location>
        <begin position="592"/>
        <end position="604"/>
    </location>
</feature>
<dbReference type="SUPFAM" id="SSF57903">
    <property type="entry name" value="FYVE/PHD zinc finger"/>
    <property type="match status" value="1"/>
</dbReference>
<proteinExistence type="predicted"/>
<sequence length="615" mass="68474">MKFPLSRAPFGAYPPLSEAQTEQIELIVQQTLAETLVESETHQQKQRRLLPRSQYKVVKKVENLICYRQRSGVTAEQRAMASRPSPGRTNVSSRTSPSAYIGDIDAAGRTPKLVTVGTMVGTLEDVMHGLLAPDATSTFIRASYTNEELLDSELLHCIKSPTLEKPFQFCGVKWHVLELTKITSKRDFVFVEASGVIERPNGERVGYYIMHSVDLPGLSELSENYQVLRARVVSCHLFRQLPNNVVDVYMKALVDPSGHMPATVAIASTVGALLKFGKAIECSHSKKLEYLLEQEQHKDAGLSNRTNEPSCVTSRGSRQSGRSNGSFRSMNSGGTSKPCAVCSTTLHVFRSVAHCELCSRETCSRCRVTRRLSYRVARPKELKQKNTIFCTTCVARAYAYSAVDVARAELSAQTSPTKIASNGANIFDSRNNYTVLTSSDYTRLEPSVEDGDDDQSCQRRSLGDDAGGVQVRRRSLTHPAVLNEKVEKLVDLDITCLSVVSSSSDYLDEDFYESEEGRRKTQPPNSFSDLPECEPLDPLAISMPPKPRAPPLNSHLRRQRELMRRMEELRQNAESVYQLTWRNTQSMQLSGVSLQSPSVSSTSSIYRDITPTSEH</sequence>
<dbReference type="Gene3D" id="3.30.530.20">
    <property type="match status" value="1"/>
</dbReference>
<accession>A0A9W6XPK0</accession>
<dbReference type="SUPFAM" id="SSF55961">
    <property type="entry name" value="Bet v1-like"/>
    <property type="match status" value="1"/>
</dbReference>